<evidence type="ECO:0000259" key="1">
    <source>
        <dbReference type="SMART" id="SM00824"/>
    </source>
</evidence>
<protein>
    <submittedName>
        <fullName evidence="2">Alpha/beta fold hydrolase</fullName>
    </submittedName>
</protein>
<reference evidence="2" key="1">
    <citation type="submission" date="2021-04" db="EMBL/GenBank/DDBJ databases">
        <title>Genome based classification of Actinospica acidithermotolerans sp. nov., an actinobacterium isolated from an Indonesian hot spring.</title>
        <authorList>
            <person name="Kusuma A.B."/>
            <person name="Putra K.E."/>
            <person name="Nafisah S."/>
            <person name="Loh J."/>
            <person name="Nouioui I."/>
            <person name="Goodfellow M."/>
        </authorList>
    </citation>
    <scope>NUCLEOTIDE SEQUENCE</scope>
    <source>
        <strain evidence="2">DSM 45618</strain>
    </source>
</reference>
<dbReference type="EMBL" id="JAGSXH010000061">
    <property type="protein sequence ID" value="MBS2964822.1"/>
    <property type="molecule type" value="Genomic_DNA"/>
</dbReference>
<gene>
    <name evidence="2" type="ORF">KGA66_17325</name>
</gene>
<dbReference type="RefSeq" id="WP_211469182.1">
    <property type="nucleotide sequence ID" value="NZ_JAGSXH010000061.1"/>
</dbReference>
<keyword evidence="2" id="KW-0378">Hydrolase</keyword>
<dbReference type="Proteomes" id="UP000677913">
    <property type="component" value="Unassembled WGS sequence"/>
</dbReference>
<accession>A0A8J8BC73</accession>
<dbReference type="GO" id="GO:0016787">
    <property type="term" value="F:hydrolase activity"/>
    <property type="evidence" value="ECO:0007669"/>
    <property type="project" value="UniProtKB-KW"/>
</dbReference>
<name>A0A8J8BC73_9ACTN</name>
<keyword evidence="3" id="KW-1185">Reference proteome</keyword>
<feature type="domain" description="Thioesterase TesA-like" evidence="1">
    <location>
        <begin position="22"/>
        <end position="264"/>
    </location>
</feature>
<dbReference type="Gene3D" id="3.40.50.1820">
    <property type="entry name" value="alpha/beta hydrolase"/>
    <property type="match status" value="1"/>
</dbReference>
<dbReference type="InterPro" id="IPR001031">
    <property type="entry name" value="Thioesterase"/>
</dbReference>
<evidence type="ECO:0000313" key="2">
    <source>
        <dbReference type="EMBL" id="MBS2964822.1"/>
    </source>
</evidence>
<organism evidence="2 3">
    <name type="scientific">Actinocrinis puniceicyclus</name>
    <dbReference type="NCBI Taxonomy" id="977794"/>
    <lineage>
        <taxon>Bacteria</taxon>
        <taxon>Bacillati</taxon>
        <taxon>Actinomycetota</taxon>
        <taxon>Actinomycetes</taxon>
        <taxon>Catenulisporales</taxon>
        <taxon>Actinospicaceae</taxon>
        <taxon>Actinocrinis</taxon>
    </lineage>
</organism>
<sequence length="269" mass="29490">MWRLASDCLVPLEVGGTGRPLFCLHAVGGTVAYYAPVARRLGRLRDVYGLQCHGLRAGAQADPTIEEMAARYVAAITEVQSQGPYELIGYSMGGLIAAEMARILRGRGEAVSLVGMLDTEPPCFREMTLTFEQTLGLLSRAVGLRSVFAAEPGRTRGQLLHDFRERAIADGRVPKAFRIQDLQPLVEIYEVNGAAISRYKPAPVPVDVDYLCTGRPDCPPDVLVEGWRGYVEGELRVFPLDADHFALMHEQHAGEVCAVIEGWLNREAP</sequence>
<dbReference type="SMART" id="SM00824">
    <property type="entry name" value="PKS_TE"/>
    <property type="match status" value="1"/>
</dbReference>
<comment type="caution">
    <text evidence="2">The sequence shown here is derived from an EMBL/GenBank/DDBJ whole genome shotgun (WGS) entry which is preliminary data.</text>
</comment>
<dbReference type="AlphaFoldDB" id="A0A8J8BC73"/>
<dbReference type="SUPFAM" id="SSF53474">
    <property type="entry name" value="alpha/beta-Hydrolases"/>
    <property type="match status" value="1"/>
</dbReference>
<evidence type="ECO:0000313" key="3">
    <source>
        <dbReference type="Proteomes" id="UP000677913"/>
    </source>
</evidence>
<dbReference type="InterPro" id="IPR020802">
    <property type="entry name" value="TesA-like"/>
</dbReference>
<proteinExistence type="predicted"/>
<dbReference type="Pfam" id="PF00975">
    <property type="entry name" value="Thioesterase"/>
    <property type="match status" value="1"/>
</dbReference>
<dbReference type="InterPro" id="IPR029058">
    <property type="entry name" value="AB_hydrolase_fold"/>
</dbReference>